<dbReference type="InterPro" id="IPR028268">
    <property type="entry name" value="Pianissimo_fam"/>
</dbReference>
<dbReference type="EMBL" id="NHZQ01000016">
    <property type="protein sequence ID" value="PSK58773.1"/>
    <property type="molecule type" value="Genomic_DNA"/>
</dbReference>
<evidence type="ECO:0000313" key="6">
    <source>
        <dbReference type="EMBL" id="PSK58773.1"/>
    </source>
</evidence>
<keyword evidence="2 3" id="KW-0175">Coiled coil</keyword>
<evidence type="ECO:0000256" key="2">
    <source>
        <dbReference type="PROSITE-ProRule" id="PRU01207"/>
    </source>
</evidence>
<dbReference type="OrthoDB" id="271111at2759"/>
<dbReference type="GO" id="GO:0038203">
    <property type="term" value="P:TORC2 signaling"/>
    <property type="evidence" value="ECO:0007669"/>
    <property type="project" value="TreeGrafter"/>
</dbReference>
<accession>A0A2P8AE81</accession>
<dbReference type="InterPro" id="IPR036274">
    <property type="entry name" value="HR1_rpt_sf"/>
</dbReference>
<dbReference type="InterPro" id="IPR029452">
    <property type="entry name" value="RICTOR_V"/>
</dbReference>
<dbReference type="SUPFAM" id="SSF48371">
    <property type="entry name" value="ARM repeat"/>
    <property type="match status" value="1"/>
</dbReference>
<dbReference type="Pfam" id="PF02185">
    <property type="entry name" value="HR1"/>
    <property type="match status" value="1"/>
</dbReference>
<feature type="domain" description="REM-1" evidence="5">
    <location>
        <begin position="77"/>
        <end position="160"/>
    </location>
</feature>
<dbReference type="Proteomes" id="UP000243723">
    <property type="component" value="Unassembled WGS sequence"/>
</dbReference>
<dbReference type="PANTHER" id="PTHR13298">
    <property type="entry name" value="CYTOSOLIC REGULATOR PIANISSIMO"/>
    <property type="match status" value="1"/>
</dbReference>
<dbReference type="InterPro" id="IPR029451">
    <property type="entry name" value="RICTOR_M"/>
</dbReference>
<dbReference type="Pfam" id="PF14663">
    <property type="entry name" value="RasGEF_N_2"/>
    <property type="match status" value="1"/>
</dbReference>
<evidence type="ECO:0000256" key="4">
    <source>
        <dbReference type="SAM" id="MobiDB-lite"/>
    </source>
</evidence>
<organism evidence="6 7">
    <name type="scientific">Elsinoe australis</name>
    <dbReference type="NCBI Taxonomy" id="40998"/>
    <lineage>
        <taxon>Eukaryota</taxon>
        <taxon>Fungi</taxon>
        <taxon>Dikarya</taxon>
        <taxon>Ascomycota</taxon>
        <taxon>Pezizomycotina</taxon>
        <taxon>Dothideomycetes</taxon>
        <taxon>Dothideomycetidae</taxon>
        <taxon>Myriangiales</taxon>
        <taxon>Elsinoaceae</taxon>
        <taxon>Elsinoe</taxon>
    </lineage>
</organism>
<dbReference type="PANTHER" id="PTHR13298:SF11">
    <property type="entry name" value="RAPAMYCIN-INSENSITIVE COMPANION OF MTOR"/>
    <property type="match status" value="1"/>
</dbReference>
<evidence type="ECO:0000256" key="3">
    <source>
        <dbReference type="SAM" id="Coils"/>
    </source>
</evidence>
<dbReference type="InterPro" id="IPR016024">
    <property type="entry name" value="ARM-type_fold"/>
</dbReference>
<sequence>MTPTPRANGPLAGTSTFEAGSHLAPGRATKDARSLSNASYMSRNQSYATAMGPPGSFVSDLKSQISRFDGSRTDLSSYAGLDENTDDMTIEQKKAHYRDRIDKELKIKVGSENLLEALNAKNPKQNREQRQYVEKELNETNRRIQRLKFELDAMSKVSNEKSKAVNSLGFFSSDAFRSSSRAGLSESDTAHEVEAETESPTFLLAELLQALESENMTADYYVNHANDLVSLLKRHPTLKYDLAWSIFGLRMQMLLLSDVREVIASGYRVMRHAITDHKSLQTIRELNTDYLVIVSLVKDAKASVEREQALKFARAFLDVKDGVHEIAIGIVRIMVAIADQHDDRLRPMCIMTLAEILVRNPRLLVSAGGIGVLTEAMGSGTYHAPDTIMNCFLHLLDFPARRKLLRSGFELSAPFATFTEPPPTHGFDEKLRSSSRVVLSLFQSWPGLTTLTLHDYLPIRSLVSSLYIAHLSVRAITLDLLFEILRIRPPSWSSTFLAGRRLTTYGRVTNLRSENKPPPVKPATDSNEQKISLIDHFTAIVLALLLKCGLIDALLHAEKDAPNPGLKRKTTLLLGEVLTLANQLLPPPWSAELQTLPELFTSATTFGSDERFHAVAAIYQVDSVSRTLYRTLPKGGTTSSAIQKSNSVSSNFWQPPAKVPEQPKVQLPASIDETQFRALMVDSLVLSTVNYLKWDWDLISAMIEGPLTNPKRLDEAIKAAKFVHRLLGFLRPFKYRFSDVRNTRANQRYVRAGCALIRVLLQTPEGCKYLAENKLLPQIAECLAQWDHASGITSSAPLFSPERLVDTLACGYFPILGTLSSEPNGLALLSARKIINMFYHLVELKDRDDLVSLILTNLDYALDSHPRIILAKALISGSKNVRILGTRLLRRYAVRTMDECAAWSIRLLVAQLYDTEIAVCEVAIKILEEASNSSEGLEYVVKCRPALDHLGEIGAPLLLRFLSSSVGYHYLDGLDYITREMDDWFLGRNDGYVTLVEASLARGLGAAGAEMERPRLPGQIGPNAMEESTADFGTVPPHFYKELTRTAEGCELLRAKGHFEEFTNTIMDYGLESEDPELILKVKGCLWAVGNVGSMELGSPFLDRSNVTTKIIEIAESSEVMTMRGTAFFVLGLISRSVHGQEILAEHGWDGTVDVVGKSLGYCMPLEVGKLFSIKSWARTDERDPLLIAGRGKMPSDEDKVNQGILEAVERLANAILWNKTAAELNGFKMRKAPGLKTVKLFKKVLQVLAAHHYRLGACRFVIDLFDKDVMRKVVLQEPDSDDEVESDDD</sequence>
<dbReference type="SMART" id="SM01308">
    <property type="entry name" value="RICTOR_N"/>
    <property type="match status" value="1"/>
</dbReference>
<feature type="coiled-coil region" evidence="3">
    <location>
        <begin position="130"/>
        <end position="157"/>
    </location>
</feature>
<dbReference type="InterPro" id="IPR029453">
    <property type="entry name" value="Rictor_IV"/>
</dbReference>
<dbReference type="InterPro" id="IPR011072">
    <property type="entry name" value="HR1_rho-bd"/>
</dbReference>
<evidence type="ECO:0000259" key="5">
    <source>
        <dbReference type="PROSITE" id="PS51860"/>
    </source>
</evidence>
<evidence type="ECO:0000313" key="7">
    <source>
        <dbReference type="Proteomes" id="UP000243723"/>
    </source>
</evidence>
<dbReference type="InterPro" id="IPR028267">
    <property type="entry name" value="Pianissimo_N"/>
</dbReference>
<dbReference type="SMART" id="SM01307">
    <property type="entry name" value="RICTOR_M"/>
    <property type="match status" value="1"/>
</dbReference>
<feature type="region of interest" description="Disordered" evidence="4">
    <location>
        <begin position="1"/>
        <end position="36"/>
    </location>
</feature>
<evidence type="ECO:0000256" key="1">
    <source>
        <dbReference type="ARBA" id="ARBA00008878"/>
    </source>
</evidence>
<reference evidence="6 7" key="1">
    <citation type="submission" date="2017-05" db="EMBL/GenBank/DDBJ databases">
        <title>Draft genome sequence of Elsinoe australis.</title>
        <authorList>
            <person name="Cheng Q."/>
        </authorList>
    </citation>
    <scope>NUCLEOTIDE SEQUENCE [LARGE SCALE GENOMIC DNA]</scope>
    <source>
        <strain evidence="6 7">NL1</strain>
    </source>
</reference>
<dbReference type="STRING" id="40998.A0A2P8AE81"/>
<name>A0A2P8AE81_9PEZI</name>
<dbReference type="Pfam" id="PF14664">
    <property type="entry name" value="RICTOR_N"/>
    <property type="match status" value="1"/>
</dbReference>
<dbReference type="SUPFAM" id="SSF46585">
    <property type="entry name" value="HR1 repeat"/>
    <property type="match status" value="1"/>
</dbReference>
<dbReference type="SMART" id="SM01303">
    <property type="entry name" value="RasGEF_N_2"/>
    <property type="match status" value="1"/>
</dbReference>
<keyword evidence="7" id="KW-1185">Reference proteome</keyword>
<gene>
    <name evidence="6" type="ORF">B9Z65_6788</name>
</gene>
<dbReference type="GO" id="GO:0031932">
    <property type="term" value="C:TORC2 complex"/>
    <property type="evidence" value="ECO:0007669"/>
    <property type="project" value="InterPro"/>
</dbReference>
<protein>
    <recommendedName>
        <fullName evidence="5">REM-1 domain-containing protein</fullName>
    </recommendedName>
</protein>
<dbReference type="Gene3D" id="1.10.287.160">
    <property type="entry name" value="HR1 repeat"/>
    <property type="match status" value="1"/>
</dbReference>
<dbReference type="Pfam" id="PF14666">
    <property type="entry name" value="RICTOR_M"/>
    <property type="match status" value="1"/>
</dbReference>
<comment type="caution">
    <text evidence="6">The sequence shown here is derived from an EMBL/GenBank/DDBJ whole genome shotgun (WGS) entry which is preliminary data.</text>
</comment>
<dbReference type="Pfam" id="PF14668">
    <property type="entry name" value="RICTOR_V"/>
    <property type="match status" value="1"/>
</dbReference>
<comment type="similarity">
    <text evidence="1">Belongs to the RICTOR family.</text>
</comment>
<dbReference type="SMART" id="SM01310">
    <property type="entry name" value="RICTOR_V"/>
    <property type="match status" value="1"/>
</dbReference>
<proteinExistence type="inferred from homology"/>
<dbReference type="PROSITE" id="PS51860">
    <property type="entry name" value="REM_1"/>
    <property type="match status" value="1"/>
</dbReference>